<comment type="caution">
    <text evidence="3">The sequence shown here is derived from an EMBL/GenBank/DDBJ whole genome shotgun (WGS) entry which is preliminary data.</text>
</comment>
<keyword evidence="4" id="KW-1185">Reference proteome</keyword>
<organism evidence="3 4">
    <name type="scientific">Taibaiella chishuiensis</name>
    <dbReference type="NCBI Taxonomy" id="1434707"/>
    <lineage>
        <taxon>Bacteria</taxon>
        <taxon>Pseudomonadati</taxon>
        <taxon>Bacteroidota</taxon>
        <taxon>Chitinophagia</taxon>
        <taxon>Chitinophagales</taxon>
        <taxon>Chitinophagaceae</taxon>
        <taxon>Taibaiella</taxon>
    </lineage>
</organism>
<dbReference type="Proteomes" id="UP000240572">
    <property type="component" value="Unassembled WGS sequence"/>
</dbReference>
<evidence type="ECO:0000313" key="3">
    <source>
        <dbReference type="EMBL" id="PSK94592.1"/>
    </source>
</evidence>
<dbReference type="Pfam" id="PF07929">
    <property type="entry name" value="PRiA4_ORF3"/>
    <property type="match status" value="1"/>
</dbReference>
<feature type="compositionally biased region" description="Acidic residues" evidence="1">
    <location>
        <begin position="157"/>
        <end position="176"/>
    </location>
</feature>
<dbReference type="InterPro" id="IPR012912">
    <property type="entry name" value="Plasmid_pRiA4b_Orf3-like"/>
</dbReference>
<dbReference type="InterPro" id="IPR024047">
    <property type="entry name" value="MM3350-like_sf"/>
</dbReference>
<accession>A0A2P8DBK6</accession>
<dbReference type="AlphaFoldDB" id="A0A2P8DBK6"/>
<evidence type="ECO:0000256" key="1">
    <source>
        <dbReference type="SAM" id="MobiDB-lite"/>
    </source>
</evidence>
<reference evidence="3 4" key="1">
    <citation type="submission" date="2018-03" db="EMBL/GenBank/DDBJ databases">
        <title>Genomic Encyclopedia of Type Strains, Phase III (KMG-III): the genomes of soil and plant-associated and newly described type strains.</title>
        <authorList>
            <person name="Whitman W."/>
        </authorList>
    </citation>
    <scope>NUCLEOTIDE SEQUENCE [LARGE SCALE GENOMIC DNA]</scope>
    <source>
        <strain evidence="3 4">CGMCC 1.12700</strain>
    </source>
</reference>
<gene>
    <name evidence="3" type="ORF">B0I18_101748</name>
</gene>
<dbReference type="SUPFAM" id="SSF159941">
    <property type="entry name" value="MM3350-like"/>
    <property type="match status" value="1"/>
</dbReference>
<sequence>MPLLKFRVYWEDDDNIYRDIVLQTGQTFHAFHESILKSFEFDNKHAASFFESNDKWLRGREISSEVLVNKKDAPALAMIKTPVSALVDNPDKKFIYTYDPVKKWTFLVELIGVEKDEDSKKEYPLCVKKEGVAPAQTGVKGLANERLLEIEEKYDLSNEDMAEGFGNEGDDEEGESDSSGFAGDEGGDSGNEDY</sequence>
<dbReference type="Gene3D" id="3.10.290.30">
    <property type="entry name" value="MM3350-like"/>
    <property type="match status" value="1"/>
</dbReference>
<feature type="region of interest" description="Disordered" evidence="1">
    <location>
        <begin position="153"/>
        <end position="194"/>
    </location>
</feature>
<name>A0A2P8DBK6_9BACT</name>
<dbReference type="OrthoDB" id="666725at2"/>
<evidence type="ECO:0000259" key="2">
    <source>
        <dbReference type="Pfam" id="PF07929"/>
    </source>
</evidence>
<evidence type="ECO:0000313" key="4">
    <source>
        <dbReference type="Proteomes" id="UP000240572"/>
    </source>
</evidence>
<feature type="domain" description="Plasmid pRiA4b Orf3-like" evidence="2">
    <location>
        <begin position="13"/>
        <end position="166"/>
    </location>
</feature>
<protein>
    <submittedName>
        <fullName evidence="3">PRiA4b ORF-3-like protein</fullName>
    </submittedName>
</protein>
<dbReference type="EMBL" id="PYGD01000001">
    <property type="protein sequence ID" value="PSK94592.1"/>
    <property type="molecule type" value="Genomic_DNA"/>
</dbReference>
<feature type="compositionally biased region" description="Acidic residues" evidence="1">
    <location>
        <begin position="185"/>
        <end position="194"/>
    </location>
</feature>
<proteinExistence type="predicted"/>
<dbReference type="RefSeq" id="WP_106521290.1">
    <property type="nucleotide sequence ID" value="NZ_PYGD01000001.1"/>
</dbReference>